<evidence type="ECO:0000313" key="4">
    <source>
        <dbReference type="Proteomes" id="UP000006281"/>
    </source>
</evidence>
<proteinExistence type="predicted"/>
<name>K0K4H2_SACES</name>
<dbReference type="AlphaFoldDB" id="K0K4H2"/>
<sequence length="338" mass="36070">MTARIAAVVAVAAALVVVNPAVSGACACGAFVANDKLRTQQETALVEVNGRTESITLAVQTRSEAKQAAFLMPVPARARFEVADGGLFTELDQVSRPDTVEREVVVQGDGVGGSAPGRGATVVDRVDVGPYDVAQLSGTDVSAVTEWLGTNDFTLPEKLGGALQPYLAEGWLVVAVRLSPASGSLSDGLPPMRLTFETDTPIYPMRLSKTAEQVQPLRLYVLADHRVDIGNPAPKGDAPELTFAGRLEPDAQHPKLSALLTTPRFLTRYDGEFRPEHITDDVRITRASTDEPYRAVVEVVKIVRSPWPPANVLIPVGGALVVAAGVAFFLWRRSRKAA</sequence>
<dbReference type="Proteomes" id="UP000006281">
    <property type="component" value="Chromosome"/>
</dbReference>
<organism evidence="3 4">
    <name type="scientific">Saccharothrix espanaensis (strain ATCC 51144 / DSM 44229 / JCM 9112 / NBRC 15066 / NRRL 15764)</name>
    <dbReference type="NCBI Taxonomy" id="1179773"/>
    <lineage>
        <taxon>Bacteria</taxon>
        <taxon>Bacillati</taxon>
        <taxon>Actinomycetota</taxon>
        <taxon>Actinomycetes</taxon>
        <taxon>Pseudonocardiales</taxon>
        <taxon>Pseudonocardiaceae</taxon>
        <taxon>Saccharothrix</taxon>
    </lineage>
</organism>
<dbReference type="EMBL" id="HE804045">
    <property type="protein sequence ID" value="CCH31769.1"/>
    <property type="molecule type" value="Genomic_DNA"/>
</dbReference>
<evidence type="ECO:0008006" key="5">
    <source>
        <dbReference type="Google" id="ProtNLM"/>
    </source>
</evidence>
<feature type="signal peptide" evidence="2">
    <location>
        <begin position="1"/>
        <end position="27"/>
    </location>
</feature>
<evidence type="ECO:0000313" key="3">
    <source>
        <dbReference type="EMBL" id="CCH31769.1"/>
    </source>
</evidence>
<dbReference type="KEGG" id="sesp:BN6_44890"/>
<keyword evidence="1" id="KW-0472">Membrane</keyword>
<reference evidence="3 4" key="1">
    <citation type="journal article" date="2012" name="BMC Genomics">
        <title>Complete genome sequence of Saccharothrix espanaensis DSM 44229T and comparison to the other completely sequenced Pseudonocardiaceae.</title>
        <authorList>
            <person name="Strobel T."/>
            <person name="Al-Dilaimi A."/>
            <person name="Blom J."/>
            <person name="Gessner A."/>
            <person name="Kalinowski J."/>
            <person name="Luzhetska M."/>
            <person name="Puhler A."/>
            <person name="Szczepanowski R."/>
            <person name="Bechthold A."/>
            <person name="Ruckert C."/>
        </authorList>
    </citation>
    <scope>NUCLEOTIDE SEQUENCE [LARGE SCALE GENOMIC DNA]</scope>
    <source>
        <strain evidence="4">ATCC 51144 / DSM 44229 / JCM 9112 / NBRC 15066 / NRRL 15764</strain>
    </source>
</reference>
<keyword evidence="1" id="KW-1133">Transmembrane helix</keyword>
<accession>K0K4H2</accession>
<dbReference type="Pfam" id="PF10092">
    <property type="entry name" value="DUF2330"/>
    <property type="match status" value="1"/>
</dbReference>
<dbReference type="STRING" id="1179773.BN6_44890"/>
<dbReference type="HOGENOM" id="CLU_064735_0_0_11"/>
<keyword evidence="2" id="KW-0732">Signal</keyword>
<gene>
    <name evidence="3" type="ordered locus">BN6_44890</name>
</gene>
<dbReference type="PROSITE" id="PS51257">
    <property type="entry name" value="PROKAR_LIPOPROTEIN"/>
    <property type="match status" value="1"/>
</dbReference>
<dbReference type="RefSeq" id="WP_015101881.1">
    <property type="nucleotide sequence ID" value="NC_019673.1"/>
</dbReference>
<feature type="transmembrane region" description="Helical" evidence="1">
    <location>
        <begin position="312"/>
        <end position="331"/>
    </location>
</feature>
<dbReference type="eggNOG" id="COG4402">
    <property type="taxonomic scope" value="Bacteria"/>
</dbReference>
<dbReference type="InterPro" id="IPR019283">
    <property type="entry name" value="DUF2330"/>
</dbReference>
<dbReference type="PATRIC" id="fig|1179773.3.peg.4497"/>
<feature type="chain" id="PRO_5038893619" description="DUF2330 domain-containing protein" evidence="2">
    <location>
        <begin position="28"/>
        <end position="338"/>
    </location>
</feature>
<dbReference type="OrthoDB" id="275368at2"/>
<keyword evidence="4" id="KW-1185">Reference proteome</keyword>
<evidence type="ECO:0000256" key="2">
    <source>
        <dbReference type="SAM" id="SignalP"/>
    </source>
</evidence>
<evidence type="ECO:0000256" key="1">
    <source>
        <dbReference type="SAM" id="Phobius"/>
    </source>
</evidence>
<dbReference type="BioCyc" id="SESP1179773:BN6_RS21735-MONOMER"/>
<keyword evidence="1" id="KW-0812">Transmembrane</keyword>
<protein>
    <recommendedName>
        <fullName evidence="5">DUF2330 domain-containing protein</fullName>
    </recommendedName>
</protein>